<evidence type="ECO:0000256" key="1">
    <source>
        <dbReference type="SAM" id="Coils"/>
    </source>
</evidence>
<dbReference type="RefSeq" id="WP_091729641.1">
    <property type="nucleotide sequence ID" value="NZ_FNQE01000016.1"/>
</dbReference>
<dbReference type="InterPro" id="IPR011990">
    <property type="entry name" value="TPR-like_helical_dom_sf"/>
</dbReference>
<dbReference type="STRING" id="415015.SAMN05660462_01616"/>
<feature type="chain" id="PRO_5011742406" evidence="2">
    <location>
        <begin position="27"/>
        <end position="808"/>
    </location>
</feature>
<evidence type="ECO:0000313" key="3">
    <source>
        <dbReference type="EMBL" id="SDZ03970.1"/>
    </source>
</evidence>
<keyword evidence="4" id="KW-1185">Reference proteome</keyword>
<dbReference type="SUPFAM" id="SSF48452">
    <property type="entry name" value="TPR-like"/>
    <property type="match status" value="1"/>
</dbReference>
<accession>A0A1H3PSM4</accession>
<sequence>MNNKAFKTLTALILILSMLIMTGCQAVKNILPEKEDIKKILEATRGEKEQDLENIFEIINIDSKNIGKVSTQMLTLAKLYYDLSYPKIENNTGDLKLKLPLNPDFKGKTLDKAKSHELSELSASAAITMSMPYFSISSSALAFAYAPDSAFAVHNLAASIRLAIENNDKSVFEIEGLYPLEDSAALYLYSIAIEPERIESYINLGNIFMEMAGEDVDVVSTPYFSGDMTKAQMLNYAKGLFEKAYSIDNESSLACTGMANYYYAKGDRDKWLEWIVKASKGVAFYKKVDQKVEEIETVTKKVGEQGYISGDVAKEAIDQLSKIEVFTTADYFEELSPDIATAIRKKMNSLPKDDVIFKINTQPYVAGVTSYELYSKQYSIAAEDYYFSIINSLEKWREEVSEKKQAIDEKLYSQTEEIDSSIMEELAERLGKGDLSALEEIKKYLNSVAPNIDLFPGYDYSQIESVKNSIAVNNQMLLQLRTTYYMLYLDHELNKAQELDWNKKQLFYEKANSLFEQEDAEIEPLSAKLNNADEYEAAIIAKEISKIRNEYSRKRNELRQTGFADLTGEIFPKYPKAMNTLMKMWEECAPLIRFIEDEQTRNYKYYELSEYTVHIATSYMYLAANLNGFGSWEDATTMEWEELNAEQSKIEKQAEEAQKEAIAKAEAEKAYQKIPVPVRALQALLGDTTFSKSFGPISISVSPTNISMAGALIAAGEIGYNWVEDTGTVGLGLGAQMKGKGVGGSASTLLTLTFDANTGNVKEIDWKASADASFDIGVFSLGGGYSTSVMHGGDFSSSLGWGDYGISR</sequence>
<protein>
    <submittedName>
        <fullName evidence="3">Uncharacterized protein</fullName>
    </submittedName>
</protein>
<dbReference type="EMBL" id="FNQE01000016">
    <property type="protein sequence ID" value="SDZ03970.1"/>
    <property type="molecule type" value="Genomic_DNA"/>
</dbReference>
<feature type="coiled-coil region" evidence="1">
    <location>
        <begin position="640"/>
        <end position="670"/>
    </location>
</feature>
<dbReference type="Gene3D" id="1.25.40.10">
    <property type="entry name" value="Tetratricopeptide repeat domain"/>
    <property type="match status" value="1"/>
</dbReference>
<organism evidence="3 4">
    <name type="scientific">Proteiniborus ethanoligenes</name>
    <dbReference type="NCBI Taxonomy" id="415015"/>
    <lineage>
        <taxon>Bacteria</taxon>
        <taxon>Bacillati</taxon>
        <taxon>Bacillota</taxon>
        <taxon>Clostridia</taxon>
        <taxon>Eubacteriales</taxon>
        <taxon>Proteiniborus</taxon>
    </lineage>
</organism>
<keyword evidence="2" id="KW-0732">Signal</keyword>
<evidence type="ECO:0000256" key="2">
    <source>
        <dbReference type="SAM" id="SignalP"/>
    </source>
</evidence>
<feature type="signal peptide" evidence="2">
    <location>
        <begin position="1"/>
        <end position="26"/>
    </location>
</feature>
<name>A0A1H3PSM4_9FIRM</name>
<dbReference type="AlphaFoldDB" id="A0A1H3PSM4"/>
<dbReference type="Proteomes" id="UP000198625">
    <property type="component" value="Unassembled WGS sequence"/>
</dbReference>
<dbReference type="PROSITE" id="PS51257">
    <property type="entry name" value="PROKAR_LIPOPROTEIN"/>
    <property type="match status" value="1"/>
</dbReference>
<evidence type="ECO:0000313" key="4">
    <source>
        <dbReference type="Proteomes" id="UP000198625"/>
    </source>
</evidence>
<gene>
    <name evidence="3" type="ORF">SAMN05660462_01616</name>
</gene>
<reference evidence="3 4" key="1">
    <citation type="submission" date="2016-10" db="EMBL/GenBank/DDBJ databases">
        <authorList>
            <person name="de Groot N.N."/>
        </authorList>
    </citation>
    <scope>NUCLEOTIDE SEQUENCE [LARGE SCALE GENOMIC DNA]</scope>
    <source>
        <strain evidence="3 4">DSM 21650</strain>
    </source>
</reference>
<keyword evidence="1" id="KW-0175">Coiled coil</keyword>
<proteinExistence type="predicted"/>